<evidence type="ECO:0000313" key="3">
    <source>
        <dbReference type="Proteomes" id="UP000281985"/>
    </source>
</evidence>
<protein>
    <submittedName>
        <fullName evidence="2">Energy transducer TonB</fullName>
    </submittedName>
</protein>
<dbReference type="AlphaFoldDB" id="A0A3M0G361"/>
<dbReference type="RefSeq" id="WP_121918263.1">
    <property type="nucleotide sequence ID" value="NZ_REFV01000015.1"/>
</dbReference>
<dbReference type="EMBL" id="REFV01000015">
    <property type="protein sequence ID" value="RMB56642.1"/>
    <property type="molecule type" value="Genomic_DNA"/>
</dbReference>
<accession>A0A3M0G361</accession>
<name>A0A3M0G361_9FLAO</name>
<comment type="caution">
    <text evidence="2">The sequence shown here is derived from an EMBL/GenBank/DDBJ whole genome shotgun (WGS) entry which is preliminary data.</text>
</comment>
<evidence type="ECO:0000256" key="1">
    <source>
        <dbReference type="SAM" id="SignalP"/>
    </source>
</evidence>
<dbReference type="Gene3D" id="3.30.1150.10">
    <property type="match status" value="1"/>
</dbReference>
<gene>
    <name evidence="2" type="ORF">EAX61_13635</name>
</gene>
<feature type="chain" id="PRO_5018174091" evidence="1">
    <location>
        <begin position="19"/>
        <end position="141"/>
    </location>
</feature>
<proteinExistence type="predicted"/>
<keyword evidence="3" id="KW-1185">Reference proteome</keyword>
<dbReference type="OrthoDB" id="1522859at2"/>
<feature type="signal peptide" evidence="1">
    <location>
        <begin position="1"/>
        <end position="18"/>
    </location>
</feature>
<reference evidence="2 3" key="1">
    <citation type="submission" date="2018-10" db="EMBL/GenBank/DDBJ databases">
        <title>Dokdonia luteus sp. nov., isolated from sea water.</title>
        <authorList>
            <person name="Zhou L.Y."/>
            <person name="Du Z.J."/>
        </authorList>
    </citation>
    <scope>NUCLEOTIDE SEQUENCE [LARGE SCALE GENOMIC DNA]</scope>
    <source>
        <strain evidence="2 3">SH27</strain>
    </source>
</reference>
<dbReference type="Proteomes" id="UP000281985">
    <property type="component" value="Unassembled WGS sequence"/>
</dbReference>
<evidence type="ECO:0000313" key="2">
    <source>
        <dbReference type="EMBL" id="RMB56642.1"/>
    </source>
</evidence>
<dbReference type="SUPFAM" id="SSF74653">
    <property type="entry name" value="TolA/TonB C-terminal domain"/>
    <property type="match status" value="1"/>
</dbReference>
<organism evidence="2 3">
    <name type="scientific">Dokdonia sinensis</name>
    <dbReference type="NCBI Taxonomy" id="2479847"/>
    <lineage>
        <taxon>Bacteria</taxon>
        <taxon>Pseudomonadati</taxon>
        <taxon>Bacteroidota</taxon>
        <taxon>Flavobacteriia</taxon>
        <taxon>Flavobacteriales</taxon>
        <taxon>Flavobacteriaceae</taxon>
        <taxon>Dokdonia</taxon>
    </lineage>
</organism>
<sequence>MKNLLMIALFLVSAIALGQRTTKLSQDGISMKGNTLTMSENPPTWPGCKGSRTQRGNCFNQNLAKHVVKGFKFPPGHKRGTKVTVAFVIDKTGKAVVKKVTGGNKALQDEVKRQITSLPQMEPGHIGGTPKEIQYTMPFTF</sequence>
<keyword evidence="1" id="KW-0732">Signal</keyword>